<dbReference type="GO" id="GO:0106388">
    <property type="term" value="F:rRNA small subunit aminocarboxypropyltransferase activity"/>
    <property type="evidence" value="ECO:0007669"/>
    <property type="project" value="UniProtKB-EC"/>
</dbReference>
<keyword evidence="11" id="KW-1185">Reference proteome</keyword>
<protein>
    <recommendedName>
        <fullName evidence="6">18S rRNA aminocarboxypropyltransferase</fullName>
        <ecNumber evidence="6">2.5.1.157</ecNumber>
    </recommendedName>
</protein>
<evidence type="ECO:0000256" key="5">
    <source>
        <dbReference type="ARBA" id="ARBA00022691"/>
    </source>
</evidence>
<dbReference type="Proteomes" id="UP001157974">
    <property type="component" value="Unassembled WGS sequence"/>
</dbReference>
<dbReference type="Pfam" id="PF04068">
    <property type="entry name" value="Fer4_RLI"/>
    <property type="match status" value="1"/>
</dbReference>
<dbReference type="InterPro" id="IPR022968">
    <property type="entry name" value="Tsr3-like"/>
</dbReference>
<feature type="domain" description="16S/18S rRNA aminocarboxypropyltransferase Tsr3 C-terminal" evidence="8">
    <location>
        <begin position="86"/>
        <end position="212"/>
    </location>
</feature>
<dbReference type="GO" id="GO:1904047">
    <property type="term" value="F:S-adenosyl-L-methionine binding"/>
    <property type="evidence" value="ECO:0007669"/>
    <property type="project" value="UniProtKB-UniRule"/>
</dbReference>
<feature type="binding site" evidence="6">
    <location>
        <position position="135"/>
    </location>
    <ligand>
        <name>S-adenosyl-L-methionine</name>
        <dbReference type="ChEBI" id="CHEBI:59789"/>
    </ligand>
</feature>
<evidence type="ECO:0000313" key="10">
    <source>
        <dbReference type="EMBL" id="KAJ8902579.1"/>
    </source>
</evidence>
<sequence>MGGRRPKKGQTRVSTGRQGLRGSHVWQNSNEDDGVGGSSEIPEPPERVPLYMWDFGQCDSKRCTGRKLARARMIRELRTSQRCRGVVLTPVASIAVSRADRDVVERYGIGVVDCSWAQLDNVPFAKLKCGEKRLLPFLLAANPVNYGKPLKLTCAEAIAATLAITGFQDEAEKVMSKFSWGDSFFALNGELLQEYAECENSTAVVEVQRVYLEDAENERKRGEEQESDDDLLKRNPNHVYEEHSESPESGEGTDELETGDEAELSEDAESRGEDDRGGGELASNIQEVKSAYFSPE</sequence>
<evidence type="ECO:0000259" key="9">
    <source>
        <dbReference type="Pfam" id="PF04068"/>
    </source>
</evidence>
<dbReference type="Pfam" id="PF04034">
    <property type="entry name" value="Ribo_biogen_C"/>
    <property type="match status" value="1"/>
</dbReference>
<comment type="caution">
    <text evidence="10">The sequence shown here is derived from an EMBL/GenBank/DDBJ whole genome shotgun (WGS) entry which is preliminary data.</text>
</comment>
<evidence type="ECO:0000259" key="8">
    <source>
        <dbReference type="Pfam" id="PF04034"/>
    </source>
</evidence>
<proteinExistence type="inferred from homology"/>
<comment type="function">
    <text evidence="6">Aminocarboxypropyltransferase that catalyzes the aminocarboxypropyl transfer on pseudouridine in 18S rRNA. It constitutes the last step in biosynthesis of the hypermodified N1-methyl-N3-(3-amino-3-carboxypropyl) pseudouridine (m1acp3-Psi).</text>
</comment>
<dbReference type="PANTHER" id="PTHR20426">
    <property type="entry name" value="RIBOSOME BIOGENESIS PROTEIN TSR3 HOMOLOG"/>
    <property type="match status" value="1"/>
</dbReference>
<feature type="binding site" evidence="6">
    <location>
        <position position="64"/>
    </location>
    <ligand>
        <name>S-adenosyl-L-methionine</name>
        <dbReference type="ChEBI" id="CHEBI:59789"/>
    </ligand>
</feature>
<dbReference type="EC" id="2.5.1.157" evidence="6"/>
<accession>A0AAV8UJP9</accession>
<feature type="compositionally biased region" description="Basic and acidic residues" evidence="7">
    <location>
        <begin position="268"/>
        <end position="278"/>
    </location>
</feature>
<dbReference type="HAMAP" id="MF_01116">
    <property type="entry name" value="TSR3"/>
    <property type="match status" value="1"/>
</dbReference>
<dbReference type="AlphaFoldDB" id="A0AAV8UJP9"/>
<evidence type="ECO:0000256" key="4">
    <source>
        <dbReference type="ARBA" id="ARBA00022679"/>
    </source>
</evidence>
<feature type="compositionally biased region" description="Basic residues" evidence="7">
    <location>
        <begin position="1"/>
        <end position="10"/>
    </location>
</feature>
<evidence type="ECO:0000256" key="7">
    <source>
        <dbReference type="SAM" id="MobiDB-lite"/>
    </source>
</evidence>
<dbReference type="PANTHER" id="PTHR20426:SF0">
    <property type="entry name" value="18S RRNA AMINOCARBOXYPROPYLTRANSFERASE"/>
    <property type="match status" value="1"/>
</dbReference>
<dbReference type="InterPro" id="IPR007209">
    <property type="entry name" value="RNaseL-inhib-like_metal-bd_dom"/>
</dbReference>
<reference evidence="10 11" key="1">
    <citation type="journal article" date="2023" name="Nat. Commun.">
        <title>Origin of minicircular mitochondrial genomes in red algae.</title>
        <authorList>
            <person name="Lee Y."/>
            <person name="Cho C.H."/>
            <person name="Lee Y.M."/>
            <person name="Park S.I."/>
            <person name="Yang J.H."/>
            <person name="West J.A."/>
            <person name="Bhattacharya D."/>
            <person name="Yoon H.S."/>
        </authorList>
    </citation>
    <scope>NUCLEOTIDE SEQUENCE [LARGE SCALE GENOMIC DNA]</scope>
    <source>
        <strain evidence="10 11">CCMP1338</strain>
        <tissue evidence="10">Whole cell</tissue>
    </source>
</reference>
<dbReference type="EMBL" id="JAMWBK010000009">
    <property type="protein sequence ID" value="KAJ8902579.1"/>
    <property type="molecule type" value="Genomic_DNA"/>
</dbReference>
<comment type="caution">
    <text evidence="6">Lacks conserved residue(s) required for the propagation of feature annotation.</text>
</comment>
<evidence type="ECO:0000256" key="2">
    <source>
        <dbReference type="ARBA" id="ARBA00022517"/>
    </source>
</evidence>
<keyword evidence="3 6" id="KW-0698">rRNA processing</keyword>
<keyword evidence="4 6" id="KW-0808">Transferase</keyword>
<evidence type="ECO:0000256" key="6">
    <source>
        <dbReference type="HAMAP-Rule" id="MF_03146"/>
    </source>
</evidence>
<feature type="region of interest" description="Disordered" evidence="7">
    <location>
        <begin position="1"/>
        <end position="44"/>
    </location>
</feature>
<dbReference type="NCBIfam" id="NF002621">
    <property type="entry name" value="PRK02287.1"/>
    <property type="match status" value="1"/>
</dbReference>
<keyword evidence="5 6" id="KW-0949">S-adenosyl-L-methionine</keyword>
<comment type="catalytic activity">
    <reaction evidence="6">
        <text>an N(1)-methylpseudouridine in rRNA + S-adenosyl-L-methionine = N(1)-methyl-N(3)-[(3S)-3-amino-3-carboxypropyl]pseudouridine in rRNA + S-methyl-5'-thioadenosine + H(+)</text>
        <dbReference type="Rhea" id="RHEA:63296"/>
        <dbReference type="Rhea" id="RHEA-COMP:11634"/>
        <dbReference type="Rhea" id="RHEA-COMP:16310"/>
        <dbReference type="ChEBI" id="CHEBI:15378"/>
        <dbReference type="ChEBI" id="CHEBI:17509"/>
        <dbReference type="ChEBI" id="CHEBI:59789"/>
        <dbReference type="ChEBI" id="CHEBI:74890"/>
        <dbReference type="ChEBI" id="CHEBI:146234"/>
        <dbReference type="EC" id="2.5.1.157"/>
    </reaction>
</comment>
<evidence type="ECO:0000313" key="11">
    <source>
        <dbReference type="Proteomes" id="UP001157974"/>
    </source>
</evidence>
<dbReference type="InterPro" id="IPR007177">
    <property type="entry name" value="Tsr3_C"/>
</dbReference>
<dbReference type="GO" id="GO:0000455">
    <property type="term" value="P:enzyme-directed rRNA pseudouridine synthesis"/>
    <property type="evidence" value="ECO:0007669"/>
    <property type="project" value="UniProtKB-UniRule"/>
</dbReference>
<evidence type="ECO:0000256" key="3">
    <source>
        <dbReference type="ARBA" id="ARBA00022552"/>
    </source>
</evidence>
<feature type="compositionally biased region" description="Acidic residues" evidence="7">
    <location>
        <begin position="251"/>
        <end position="267"/>
    </location>
</feature>
<keyword evidence="2 6" id="KW-0690">Ribosome biogenesis</keyword>
<evidence type="ECO:0000256" key="1">
    <source>
        <dbReference type="ARBA" id="ARBA00022490"/>
    </source>
</evidence>
<gene>
    <name evidence="10" type="ORF">NDN08_006980</name>
</gene>
<keyword evidence="1" id="KW-0963">Cytoplasm</keyword>
<comment type="similarity">
    <text evidence="6">Belongs to the TDD superfamily. TSR3 family.</text>
</comment>
<feature type="domain" description="RNase L inhibitor RLI-like possible metal-binding" evidence="9">
    <location>
        <begin position="48"/>
        <end position="82"/>
    </location>
</feature>
<name>A0AAV8UJP9_9RHOD</name>
<organism evidence="10 11">
    <name type="scientific">Rhodosorus marinus</name>
    <dbReference type="NCBI Taxonomy" id="101924"/>
    <lineage>
        <taxon>Eukaryota</taxon>
        <taxon>Rhodophyta</taxon>
        <taxon>Stylonematophyceae</taxon>
        <taxon>Stylonematales</taxon>
        <taxon>Stylonemataceae</taxon>
        <taxon>Rhodosorus</taxon>
    </lineage>
</organism>
<feature type="binding site" evidence="6">
    <location>
        <position position="112"/>
    </location>
    <ligand>
        <name>S-adenosyl-L-methionine</name>
        <dbReference type="ChEBI" id="CHEBI:59789"/>
    </ligand>
</feature>
<feature type="region of interest" description="Disordered" evidence="7">
    <location>
        <begin position="216"/>
        <end position="296"/>
    </location>
</feature>